<organism evidence="1 2">
    <name type="scientific">Hyalomma asiaticum</name>
    <name type="common">Tick</name>
    <dbReference type="NCBI Taxonomy" id="266040"/>
    <lineage>
        <taxon>Eukaryota</taxon>
        <taxon>Metazoa</taxon>
        <taxon>Ecdysozoa</taxon>
        <taxon>Arthropoda</taxon>
        <taxon>Chelicerata</taxon>
        <taxon>Arachnida</taxon>
        <taxon>Acari</taxon>
        <taxon>Parasitiformes</taxon>
        <taxon>Ixodida</taxon>
        <taxon>Ixodoidea</taxon>
        <taxon>Ixodidae</taxon>
        <taxon>Hyalomminae</taxon>
        <taxon>Hyalomma</taxon>
    </lineage>
</organism>
<protein>
    <submittedName>
        <fullName evidence="1">Uncharacterized protein</fullName>
    </submittedName>
</protein>
<dbReference type="Proteomes" id="UP000821845">
    <property type="component" value="Chromosome 3"/>
</dbReference>
<name>A0ACB7SV89_HYAAI</name>
<comment type="caution">
    <text evidence="1">The sequence shown here is derived from an EMBL/GenBank/DDBJ whole genome shotgun (WGS) entry which is preliminary data.</text>
</comment>
<proteinExistence type="predicted"/>
<evidence type="ECO:0000313" key="2">
    <source>
        <dbReference type="Proteomes" id="UP000821845"/>
    </source>
</evidence>
<evidence type="ECO:0000313" key="1">
    <source>
        <dbReference type="EMBL" id="KAH6937057.1"/>
    </source>
</evidence>
<dbReference type="EMBL" id="CM023483">
    <property type="protein sequence ID" value="KAH6937057.1"/>
    <property type="molecule type" value="Genomic_DNA"/>
</dbReference>
<keyword evidence="2" id="KW-1185">Reference proteome</keyword>
<gene>
    <name evidence="1" type="ORF">HPB50_025326</name>
</gene>
<accession>A0ACB7SV89</accession>
<reference evidence="1" key="1">
    <citation type="submission" date="2020-05" db="EMBL/GenBank/DDBJ databases">
        <title>Large-scale comparative analyses of tick genomes elucidate their genetic diversity and vector capacities.</title>
        <authorList>
            <person name="Jia N."/>
            <person name="Wang J."/>
            <person name="Shi W."/>
            <person name="Du L."/>
            <person name="Sun Y."/>
            <person name="Zhan W."/>
            <person name="Jiang J."/>
            <person name="Wang Q."/>
            <person name="Zhang B."/>
            <person name="Ji P."/>
            <person name="Sakyi L.B."/>
            <person name="Cui X."/>
            <person name="Yuan T."/>
            <person name="Jiang B."/>
            <person name="Yang W."/>
            <person name="Lam T.T.-Y."/>
            <person name="Chang Q."/>
            <person name="Ding S."/>
            <person name="Wang X."/>
            <person name="Zhu J."/>
            <person name="Ruan X."/>
            <person name="Zhao L."/>
            <person name="Wei J."/>
            <person name="Que T."/>
            <person name="Du C."/>
            <person name="Cheng J."/>
            <person name="Dai P."/>
            <person name="Han X."/>
            <person name="Huang E."/>
            <person name="Gao Y."/>
            <person name="Liu J."/>
            <person name="Shao H."/>
            <person name="Ye R."/>
            <person name="Li L."/>
            <person name="Wei W."/>
            <person name="Wang X."/>
            <person name="Wang C."/>
            <person name="Yang T."/>
            <person name="Huo Q."/>
            <person name="Li W."/>
            <person name="Guo W."/>
            <person name="Chen H."/>
            <person name="Zhou L."/>
            <person name="Ni X."/>
            <person name="Tian J."/>
            <person name="Zhou Y."/>
            <person name="Sheng Y."/>
            <person name="Liu T."/>
            <person name="Pan Y."/>
            <person name="Xia L."/>
            <person name="Li J."/>
            <person name="Zhao F."/>
            <person name="Cao W."/>
        </authorList>
    </citation>
    <scope>NUCLEOTIDE SEQUENCE</scope>
    <source>
        <strain evidence="1">Hyas-2018</strain>
    </source>
</reference>
<sequence length="262" mass="28287">MQLRRVILQSCTCHRISRPATHSRAYDLLLKEAELIRRDASKLPLSPRRRTRRTKRRTPVRQRKRDLTAKAASAPTQSLLNAESFLANFVLPDPPLPPAGEAKEAAAANVNTPTPTTRDSPPQVPQITGTPHELVFREQVRNTPDQGESDGTNPSSSSAPSSPSTSCDVSAIQPISVAPANATVQGASSPRRSDPSPSQPRGKGKEGTACFDKHERGRAGGMTATDGHGRVTHFRRNAKQRLWSVPVKATLASSEQCTGGRV</sequence>